<organism evidence="3 4">
    <name type="scientific">Rotaria magnacalcarata</name>
    <dbReference type="NCBI Taxonomy" id="392030"/>
    <lineage>
        <taxon>Eukaryota</taxon>
        <taxon>Metazoa</taxon>
        <taxon>Spiralia</taxon>
        <taxon>Gnathifera</taxon>
        <taxon>Rotifera</taxon>
        <taxon>Eurotatoria</taxon>
        <taxon>Bdelloidea</taxon>
        <taxon>Philodinida</taxon>
        <taxon>Philodinidae</taxon>
        <taxon>Rotaria</taxon>
    </lineage>
</organism>
<keyword evidence="2" id="KW-1133">Transmembrane helix</keyword>
<feature type="compositionally biased region" description="Basic residues" evidence="1">
    <location>
        <begin position="376"/>
        <end position="388"/>
    </location>
</feature>
<name>A0A816PDX8_9BILA</name>
<feature type="compositionally biased region" description="Low complexity" evidence="1">
    <location>
        <begin position="893"/>
        <end position="929"/>
    </location>
</feature>
<feature type="region of interest" description="Disordered" evidence="1">
    <location>
        <begin position="522"/>
        <end position="543"/>
    </location>
</feature>
<comment type="caution">
    <text evidence="3">The sequence shown here is derived from an EMBL/GenBank/DDBJ whole genome shotgun (WGS) entry which is preliminary data.</text>
</comment>
<feature type="region of interest" description="Disordered" evidence="1">
    <location>
        <begin position="643"/>
        <end position="757"/>
    </location>
</feature>
<evidence type="ECO:0000256" key="2">
    <source>
        <dbReference type="SAM" id="Phobius"/>
    </source>
</evidence>
<proteinExistence type="predicted"/>
<evidence type="ECO:0000313" key="3">
    <source>
        <dbReference type="EMBL" id="CAF2047752.1"/>
    </source>
</evidence>
<gene>
    <name evidence="3" type="ORF">XDN619_LOCUS7933</name>
</gene>
<feature type="compositionally biased region" description="Basic residues" evidence="1">
    <location>
        <begin position="934"/>
        <end position="943"/>
    </location>
</feature>
<keyword evidence="2" id="KW-0472">Membrane</keyword>
<dbReference type="EMBL" id="CAJNRG010002475">
    <property type="protein sequence ID" value="CAF2047752.1"/>
    <property type="molecule type" value="Genomic_DNA"/>
</dbReference>
<feature type="region of interest" description="Disordered" evidence="1">
    <location>
        <begin position="886"/>
        <end position="943"/>
    </location>
</feature>
<feature type="transmembrane region" description="Helical" evidence="2">
    <location>
        <begin position="275"/>
        <end position="294"/>
    </location>
</feature>
<feature type="compositionally biased region" description="Polar residues" evidence="1">
    <location>
        <begin position="717"/>
        <end position="735"/>
    </location>
</feature>
<feature type="compositionally biased region" description="Basic and acidic residues" evidence="1">
    <location>
        <begin position="736"/>
        <end position="753"/>
    </location>
</feature>
<feature type="compositionally biased region" description="Low complexity" evidence="1">
    <location>
        <begin position="702"/>
        <end position="716"/>
    </location>
</feature>
<reference evidence="3" key="1">
    <citation type="submission" date="2021-02" db="EMBL/GenBank/DDBJ databases">
        <authorList>
            <person name="Nowell W R."/>
        </authorList>
    </citation>
    <scope>NUCLEOTIDE SEQUENCE</scope>
</reference>
<keyword evidence="2" id="KW-0812">Transmembrane</keyword>
<feature type="transmembrane region" description="Helical" evidence="2">
    <location>
        <begin position="144"/>
        <end position="171"/>
    </location>
</feature>
<feature type="region of interest" description="Disordered" evidence="1">
    <location>
        <begin position="356"/>
        <end position="505"/>
    </location>
</feature>
<dbReference type="Gene3D" id="1.10.238.10">
    <property type="entry name" value="EF-hand"/>
    <property type="match status" value="1"/>
</dbReference>
<feature type="compositionally biased region" description="Basic residues" evidence="1">
    <location>
        <begin position="469"/>
        <end position="479"/>
    </location>
</feature>
<protein>
    <submittedName>
        <fullName evidence="3">Uncharacterized protein</fullName>
    </submittedName>
</protein>
<feature type="compositionally biased region" description="Polar residues" evidence="1">
    <location>
        <begin position="420"/>
        <end position="453"/>
    </location>
</feature>
<accession>A0A816PDX8</accession>
<sequence length="943" mass="104446">MSYHQVSINNRSFICLLPRNTISKGRLRVIPSFFYILSSSSIQISATMGNKKAKPAATELTQQQISQWYQGFIRDSPNGRLDKIIIFQEVYAKFYPQGDVKDDIPTSNWDDIAKSPSSHDINVNLGAVKSVPEAITTPTTSSKALIIVVATCVTAFLVVSVTIVVALTLAYTGPLATILSATTTTTTTTTTATQIVAAGFECSSYTTISDSTRLTTATGGTTAAPAPNHCGTQGTGWYTGSLPASGISTSGTVCYAWDSNTCNYSNTVQVINRGFFLYFTYYLATIIMFTTAAFNKLPMGFQYPVQQPPPTIYQSQYGGFNPPIPLSFPQVSLSRGQSLPPASRQLPLSNGQFIQKSSRRNGQYPPAGPTQPNERRPKHGSKNKKNSKQRNVPSNSATDQGLYSDKEKNNLKNSEDRSRSPSTLLNNLPKETNQEQPAQSVEKTNGNISQGDTTVAGEGHQQNPDERKNRKSRSKKTKKHDSNDPYERNNTYFEQPPPFYSDLPPQLKVHQQPLYNSYNQVYDESTRRGDGSQQEVKRSTRLPPEAKKKFLPHEDDPKKAYPMVGYAQTPFTDVHPPFNPYQSYAARPNFYGPTPPFNVRQPWPNQAGPIIVEEQRIDRLRNHIHSLENELHKLQKKLSKAALNINHNETSTKDETISTHRRSKRENFGSPRQTPVIVELNNANNNHSREASSKKHRHRAESNNSEQQENNLVQQSDATSSNIPARSQSPTQPKTESNERPRSEVKQILEPEVKISAPAKSSLEETAARLAHAAAAHVNARLQIPPPPPVQHPFVPTPEQQRRGSTVRLPVNGSVSSSSDENQQQRSSSNLNYNQSNNNEITDGTGKKHNRSAEKILDAFERFYMKDGKSATNAVKVKYIPEETSTNCHRQRNTNNNNQCGSSSRSSQNSSSSSSSSSSSTWSSAHDSSTGNFNKKKTCSKNN</sequence>
<feature type="compositionally biased region" description="Polar residues" evidence="1">
    <location>
        <begin position="389"/>
        <end position="401"/>
    </location>
</feature>
<dbReference type="AlphaFoldDB" id="A0A816PDX8"/>
<feature type="region of interest" description="Disordered" evidence="1">
    <location>
        <begin position="782"/>
        <end position="850"/>
    </location>
</feature>
<evidence type="ECO:0000313" key="4">
    <source>
        <dbReference type="Proteomes" id="UP000663887"/>
    </source>
</evidence>
<feature type="compositionally biased region" description="Basic and acidic residues" evidence="1">
    <location>
        <begin position="524"/>
        <end position="543"/>
    </location>
</feature>
<dbReference type="Proteomes" id="UP000663887">
    <property type="component" value="Unassembled WGS sequence"/>
</dbReference>
<evidence type="ECO:0000256" key="1">
    <source>
        <dbReference type="SAM" id="MobiDB-lite"/>
    </source>
</evidence>
<feature type="compositionally biased region" description="Low complexity" evidence="1">
    <location>
        <begin position="822"/>
        <end position="839"/>
    </location>
</feature>
<feature type="compositionally biased region" description="Basic and acidic residues" evidence="1">
    <location>
        <begin position="404"/>
        <end position="419"/>
    </location>
</feature>